<name>A0A914RFR6_PAREQ</name>
<evidence type="ECO:0000313" key="2">
    <source>
        <dbReference type="WBParaSite" id="PEQ_0000054301-mRNA-1"/>
    </source>
</evidence>
<accession>A0A914RFR6</accession>
<proteinExistence type="predicted"/>
<dbReference type="Proteomes" id="UP000887564">
    <property type="component" value="Unplaced"/>
</dbReference>
<organism evidence="1 2">
    <name type="scientific">Parascaris equorum</name>
    <name type="common">Equine roundworm</name>
    <dbReference type="NCBI Taxonomy" id="6256"/>
    <lineage>
        <taxon>Eukaryota</taxon>
        <taxon>Metazoa</taxon>
        <taxon>Ecdysozoa</taxon>
        <taxon>Nematoda</taxon>
        <taxon>Chromadorea</taxon>
        <taxon>Rhabditida</taxon>
        <taxon>Spirurina</taxon>
        <taxon>Ascaridomorpha</taxon>
        <taxon>Ascaridoidea</taxon>
        <taxon>Ascarididae</taxon>
        <taxon>Parascaris</taxon>
    </lineage>
</organism>
<protein>
    <submittedName>
        <fullName evidence="2">Uncharacterized protein</fullName>
    </submittedName>
</protein>
<dbReference type="WBParaSite" id="PEQ_0000054301-mRNA-1">
    <property type="protein sequence ID" value="PEQ_0000054301-mRNA-1"/>
    <property type="gene ID" value="PEQ_0000054301"/>
</dbReference>
<evidence type="ECO:0000313" key="1">
    <source>
        <dbReference type="Proteomes" id="UP000887564"/>
    </source>
</evidence>
<reference evidence="2" key="1">
    <citation type="submission" date="2022-11" db="UniProtKB">
        <authorList>
            <consortium name="WormBaseParasite"/>
        </authorList>
    </citation>
    <scope>IDENTIFICATION</scope>
</reference>
<keyword evidence="1" id="KW-1185">Reference proteome</keyword>
<sequence>MCQMRSSQSRCVYALKVAKVVRKLGSRAKNFTTSKMRIMLMDNC</sequence>
<dbReference type="AlphaFoldDB" id="A0A914RFR6"/>